<name>A0A1M5SAP3_9BRAD</name>
<protein>
    <submittedName>
        <fullName evidence="1">Putative ABC transport system substrate-binding protein</fullName>
    </submittedName>
</protein>
<gene>
    <name evidence="1" type="ORF">SAMN05443248_4543</name>
</gene>
<evidence type="ECO:0000313" key="1">
    <source>
        <dbReference type="EMBL" id="SHH35702.1"/>
    </source>
</evidence>
<dbReference type="AlphaFoldDB" id="A0A1M5SAP3"/>
<dbReference type="CDD" id="cd06325">
    <property type="entry name" value="PBP1_ABC_unchar_transporter"/>
    <property type="match status" value="1"/>
</dbReference>
<dbReference type="InterPro" id="IPR007487">
    <property type="entry name" value="ABC_transpt-TYRBP-like"/>
</dbReference>
<dbReference type="PANTHER" id="PTHR35271">
    <property type="entry name" value="ABC TRANSPORTER, SUBSTRATE-BINDING LIPOPROTEIN-RELATED"/>
    <property type="match status" value="1"/>
</dbReference>
<organism evidence="1 2">
    <name type="scientific">Bradyrhizobium erythrophlei</name>
    <dbReference type="NCBI Taxonomy" id="1437360"/>
    <lineage>
        <taxon>Bacteria</taxon>
        <taxon>Pseudomonadati</taxon>
        <taxon>Pseudomonadota</taxon>
        <taxon>Alphaproteobacteria</taxon>
        <taxon>Hyphomicrobiales</taxon>
        <taxon>Nitrobacteraceae</taxon>
        <taxon>Bradyrhizobium</taxon>
    </lineage>
</organism>
<dbReference type="EMBL" id="LT670817">
    <property type="protein sequence ID" value="SHH35702.1"/>
    <property type="molecule type" value="Genomic_DNA"/>
</dbReference>
<evidence type="ECO:0000313" key="2">
    <source>
        <dbReference type="Proteomes" id="UP000189796"/>
    </source>
</evidence>
<dbReference type="PANTHER" id="PTHR35271:SF1">
    <property type="entry name" value="ABC TRANSPORTER, SUBSTRATE-BINDING LIPOPROTEIN"/>
    <property type="match status" value="1"/>
</dbReference>
<dbReference type="Proteomes" id="UP000189796">
    <property type="component" value="Chromosome I"/>
</dbReference>
<proteinExistence type="predicted"/>
<dbReference type="OrthoDB" id="9776955at2"/>
<dbReference type="Pfam" id="PF04392">
    <property type="entry name" value="ABC_sub_bind"/>
    <property type="match status" value="1"/>
</dbReference>
<dbReference type="RefSeq" id="WP_079603320.1">
    <property type="nucleotide sequence ID" value="NZ_LT670817.1"/>
</dbReference>
<dbReference type="Gene3D" id="3.40.50.2300">
    <property type="match status" value="2"/>
</dbReference>
<reference evidence="1 2" key="1">
    <citation type="submission" date="2016-11" db="EMBL/GenBank/DDBJ databases">
        <authorList>
            <person name="Jaros S."/>
            <person name="Januszkiewicz K."/>
            <person name="Wedrychowicz H."/>
        </authorList>
    </citation>
    <scope>NUCLEOTIDE SEQUENCE [LARGE SCALE GENOMIC DNA]</scope>
    <source>
        <strain evidence="1 2">GAS138</strain>
    </source>
</reference>
<accession>A0A1M5SAP3</accession>
<sequence length="329" mass="35120">MKRRTVLAGIAATLAPRALVAQTPGRAAPYRLGVLMGNLANDPVGQAYVASLLQGLRALGWQEGGNMRVEWRWTGGDAALFDRYAAELVAFGPDVLLAQASPSVVALRRKTNTIPVVFTMVTDPVGQGFVGNLAHPGGNVTGFSDFNALMAGKWLQMLTQVAPPVARVAVLYNPATAPYAGLMMDAIEDAAPSFAITARTAPCHDDAEIESVIAELAREHGGLLVLTDIFTIVHRDAILASAAQHRLPTVYFARSFTVAGGLMSYGVDYADLFLRSALYIDRILKGASPRDLPVQQPTKFELVINLRTAKAHGIDLSTTLLATADQVIE</sequence>